<reference evidence="5" key="1">
    <citation type="submission" date="2017-02" db="EMBL/GenBank/DDBJ databases">
        <title>Comparative genomics and description of representatives of a novel lineage of planctomycetes thriving in anoxic sediments.</title>
        <authorList>
            <person name="Spring S."/>
            <person name="Bunk B."/>
            <person name="Sproer C."/>
        </authorList>
    </citation>
    <scope>NUCLEOTIDE SEQUENCE [LARGE SCALE GENOMIC DNA]</scope>
    <source>
        <strain evidence="5">SM-Chi-D1</strain>
    </source>
</reference>
<dbReference type="STRING" id="1851148.SMSP2_00407"/>
<evidence type="ECO:0000256" key="1">
    <source>
        <dbReference type="ARBA" id="ARBA00006484"/>
    </source>
</evidence>
<comment type="similarity">
    <text evidence="1">Belongs to the short-chain dehydrogenases/reductases (SDR) family.</text>
</comment>
<dbReference type="EMBL" id="CP019646">
    <property type="protein sequence ID" value="AQQ70068.1"/>
    <property type="molecule type" value="Genomic_DNA"/>
</dbReference>
<dbReference type="Gene3D" id="3.40.50.720">
    <property type="entry name" value="NAD(P)-binding Rossmann-like Domain"/>
    <property type="match status" value="1"/>
</dbReference>
<keyword evidence="2 4" id="KW-0560">Oxidoreductase</keyword>
<dbReference type="PANTHER" id="PTHR43669">
    <property type="entry name" value="5-KETO-D-GLUCONATE 5-REDUCTASE"/>
    <property type="match status" value="1"/>
</dbReference>
<evidence type="ECO:0000256" key="2">
    <source>
        <dbReference type="ARBA" id="ARBA00023002"/>
    </source>
</evidence>
<dbReference type="PANTHER" id="PTHR43669:SF8">
    <property type="entry name" value="SHORT-CHAIN TYPE DEHYDROGENASE_REDUCTASE-RELATED"/>
    <property type="match status" value="1"/>
</dbReference>
<dbReference type="OrthoDB" id="286404at2"/>
<dbReference type="Gene3D" id="3.40.225.10">
    <property type="entry name" value="Class II aldolase/adducin N-terminal domain"/>
    <property type="match status" value="1"/>
</dbReference>
<dbReference type="GO" id="GO:0009010">
    <property type="term" value="F:sorbitol-6-phosphate 2-dehydrogenase activity"/>
    <property type="evidence" value="ECO:0007669"/>
    <property type="project" value="UniProtKB-EC"/>
</dbReference>
<keyword evidence="5" id="KW-1185">Reference proteome</keyword>
<protein>
    <submittedName>
        <fullName evidence="4">Sorbitol-6-phosphate 2-dehydrogenase</fullName>
        <ecNumber evidence="4">1.1.1.140</ecNumber>
    </submittedName>
</protein>
<dbReference type="SUPFAM" id="SSF51735">
    <property type="entry name" value="NAD(P)-binding Rossmann-fold domains"/>
    <property type="match status" value="1"/>
</dbReference>
<dbReference type="AlphaFoldDB" id="A0A1Q2MC02"/>
<evidence type="ECO:0000313" key="5">
    <source>
        <dbReference type="Proteomes" id="UP000188181"/>
    </source>
</evidence>
<dbReference type="Pfam" id="PF13561">
    <property type="entry name" value="adh_short_C2"/>
    <property type="match status" value="1"/>
</dbReference>
<name>A0A1Q2MC02_9BACT</name>
<gene>
    <name evidence="4" type="primary">srlD</name>
    <name evidence="4" type="ORF">SMSP2_00407</name>
</gene>
<dbReference type="InterPro" id="IPR001303">
    <property type="entry name" value="Aldolase_II/adducin_N"/>
</dbReference>
<evidence type="ECO:0000259" key="3">
    <source>
        <dbReference type="SMART" id="SM01007"/>
    </source>
</evidence>
<dbReference type="InterPro" id="IPR036291">
    <property type="entry name" value="NAD(P)-bd_dom_sf"/>
</dbReference>
<dbReference type="PRINTS" id="PR00080">
    <property type="entry name" value="SDRFAMILY"/>
</dbReference>
<dbReference type="PRINTS" id="PR00081">
    <property type="entry name" value="GDHRDH"/>
</dbReference>
<proteinExistence type="inferred from homology"/>
<dbReference type="SMART" id="SM01007">
    <property type="entry name" value="Aldolase_II"/>
    <property type="match status" value="1"/>
</dbReference>
<dbReference type="InterPro" id="IPR036409">
    <property type="entry name" value="Aldolase_II/adducin_N_sf"/>
</dbReference>
<organism evidence="4 5">
    <name type="scientific">Limihaloglobus sulfuriphilus</name>
    <dbReference type="NCBI Taxonomy" id="1851148"/>
    <lineage>
        <taxon>Bacteria</taxon>
        <taxon>Pseudomonadati</taxon>
        <taxon>Planctomycetota</taxon>
        <taxon>Phycisphaerae</taxon>
        <taxon>Sedimentisphaerales</taxon>
        <taxon>Sedimentisphaeraceae</taxon>
        <taxon>Limihaloglobus</taxon>
    </lineage>
</organism>
<evidence type="ECO:0000313" key="4">
    <source>
        <dbReference type="EMBL" id="AQQ70068.1"/>
    </source>
</evidence>
<dbReference type="Proteomes" id="UP000188181">
    <property type="component" value="Chromosome"/>
</dbReference>
<accession>A0A1Q2MC02</accession>
<dbReference type="FunFam" id="3.40.50.720:FF:000084">
    <property type="entry name" value="Short-chain dehydrogenase reductase"/>
    <property type="match status" value="1"/>
</dbReference>
<dbReference type="Pfam" id="PF00596">
    <property type="entry name" value="Aldolase_II"/>
    <property type="match status" value="1"/>
</dbReference>
<dbReference type="EC" id="1.1.1.140" evidence="4"/>
<feature type="domain" description="Class II aldolase/adducin N-terminal" evidence="3">
    <location>
        <begin position="7"/>
        <end position="216"/>
    </location>
</feature>
<sequence length="653" mass="70516">MDKALKELIDISVQTGSDTALVQGGGGNTSVKTDDGKYMYIKASGTALKDMTENRGWRRLGIDAVNAVTNDPDIAGYDVSTREVEVVNRLLLSCRDDVSDGSRPSVEANLHAILDKVVIHLHPSSVGALVNCKKGKEIVMDMFASQDKPVLWIPYVDPGFTLANKVKREVEKYQSQHGALPEILFLERHGLFVSSSTPTKAVKIVKDVIKTCLSKLTAPKPRKFKDSQPQEINSIKLAVRKAVFNATGRYSTVAHFMTDDLAGYMALQNISRLLGPAALTPDEQVYCNGPAMCLEKVDADKLEKKLTKQMSKGEKPSSAFLVRGHGLFVAAVPKLAGSIFDVVMSSLYIRYNADKLGGIYVLTKKQRDFINNWEVEAFRKRAVTGEAGGSLKDRIAVVTGGGSGLGRSIAIGMARAGANVAIADIDTDAAQETANMIAAEGLSSLAMVLSCNVAGEESVMAGYQAVMDAWGGLDMVVNAAGVAPAFPLVDMPVDKWRFALEVNLTGYFLMAKYAARIMIEQAIGGSIVNLSSKSGIEASKNNSAYNATKAGELHLARGWALELGQYGIRVNCVCPGNVFEGSKIWNPEYIKQCAKKYGIKPEEVIPYYISKSVLNKEIKGQDIADSVVFLCSDNARMITGQTIVTDAGQVFVR</sequence>
<dbReference type="RefSeq" id="WP_146682362.1">
    <property type="nucleotide sequence ID" value="NZ_CP019646.1"/>
</dbReference>
<dbReference type="KEGG" id="pbas:SMSP2_00407"/>
<dbReference type="SUPFAM" id="SSF53639">
    <property type="entry name" value="AraD/HMP-PK domain-like"/>
    <property type="match status" value="1"/>
</dbReference>
<dbReference type="InterPro" id="IPR002347">
    <property type="entry name" value="SDR_fam"/>
</dbReference>